<sequence>MEAWEPESHLENAWEAVRDFYQARPSAPRKLRGISTELFASMFKAAPDSLTESCPIWSCLEVEP</sequence>
<gene>
    <name evidence="1" type="ORF">BV22DRAFT_1027334</name>
</gene>
<keyword evidence="2" id="KW-1185">Reference proteome</keyword>
<reference evidence="1" key="1">
    <citation type="journal article" date="2021" name="New Phytol.">
        <title>Evolutionary innovations through gain and loss of genes in the ectomycorrhizal Boletales.</title>
        <authorList>
            <person name="Wu G."/>
            <person name="Miyauchi S."/>
            <person name="Morin E."/>
            <person name="Kuo A."/>
            <person name="Drula E."/>
            <person name="Varga T."/>
            <person name="Kohler A."/>
            <person name="Feng B."/>
            <person name="Cao Y."/>
            <person name="Lipzen A."/>
            <person name="Daum C."/>
            <person name="Hundley H."/>
            <person name="Pangilinan J."/>
            <person name="Johnson J."/>
            <person name="Barry K."/>
            <person name="LaButti K."/>
            <person name="Ng V."/>
            <person name="Ahrendt S."/>
            <person name="Min B."/>
            <person name="Choi I.G."/>
            <person name="Park H."/>
            <person name="Plett J.M."/>
            <person name="Magnuson J."/>
            <person name="Spatafora J.W."/>
            <person name="Nagy L.G."/>
            <person name="Henrissat B."/>
            <person name="Grigoriev I.V."/>
            <person name="Yang Z.L."/>
            <person name="Xu J."/>
            <person name="Martin F.M."/>
        </authorList>
    </citation>
    <scope>NUCLEOTIDE SEQUENCE</scope>
    <source>
        <strain evidence="1">KUC20120723A-06</strain>
    </source>
</reference>
<organism evidence="1 2">
    <name type="scientific">Leucogyrophana mollusca</name>
    <dbReference type="NCBI Taxonomy" id="85980"/>
    <lineage>
        <taxon>Eukaryota</taxon>
        <taxon>Fungi</taxon>
        <taxon>Dikarya</taxon>
        <taxon>Basidiomycota</taxon>
        <taxon>Agaricomycotina</taxon>
        <taxon>Agaricomycetes</taxon>
        <taxon>Agaricomycetidae</taxon>
        <taxon>Boletales</taxon>
        <taxon>Boletales incertae sedis</taxon>
        <taxon>Leucogyrophana</taxon>
    </lineage>
</organism>
<dbReference type="EMBL" id="MU267555">
    <property type="protein sequence ID" value="KAH7916842.1"/>
    <property type="molecule type" value="Genomic_DNA"/>
</dbReference>
<proteinExistence type="predicted"/>
<protein>
    <submittedName>
        <fullName evidence="1">Uncharacterized protein</fullName>
    </submittedName>
</protein>
<dbReference type="Proteomes" id="UP000790709">
    <property type="component" value="Unassembled WGS sequence"/>
</dbReference>
<evidence type="ECO:0000313" key="1">
    <source>
        <dbReference type="EMBL" id="KAH7916842.1"/>
    </source>
</evidence>
<name>A0ACB8AU84_9AGAM</name>
<accession>A0ACB8AU84</accession>
<evidence type="ECO:0000313" key="2">
    <source>
        <dbReference type="Proteomes" id="UP000790709"/>
    </source>
</evidence>
<comment type="caution">
    <text evidence="1">The sequence shown here is derived from an EMBL/GenBank/DDBJ whole genome shotgun (WGS) entry which is preliminary data.</text>
</comment>